<keyword evidence="3 7" id="KW-0479">Metal-binding</keyword>
<dbReference type="GO" id="GO:0020037">
    <property type="term" value="F:heme binding"/>
    <property type="evidence" value="ECO:0007669"/>
    <property type="project" value="InterPro"/>
</dbReference>
<dbReference type="InterPro" id="IPR036396">
    <property type="entry name" value="Cyt_P450_sf"/>
</dbReference>
<dbReference type="AlphaFoldDB" id="A0A024P680"/>
<dbReference type="PROSITE" id="PS00086">
    <property type="entry name" value="CYTOCHROME_P450"/>
    <property type="match status" value="1"/>
</dbReference>
<dbReference type="PANTHER" id="PTHR46696:SF1">
    <property type="entry name" value="CYTOCHROME P450 YJIB-RELATED"/>
    <property type="match status" value="1"/>
</dbReference>
<proteinExistence type="inferred from homology"/>
<dbReference type="SUPFAM" id="SSF48264">
    <property type="entry name" value="Cytochrome P450"/>
    <property type="match status" value="1"/>
</dbReference>
<evidence type="ECO:0000256" key="1">
    <source>
        <dbReference type="ARBA" id="ARBA00010617"/>
    </source>
</evidence>
<dbReference type="Proteomes" id="UP000028868">
    <property type="component" value="Unassembled WGS sequence"/>
</dbReference>
<evidence type="ECO:0000313" key="8">
    <source>
        <dbReference type="EMBL" id="CDQ23857.1"/>
    </source>
</evidence>
<comment type="similarity">
    <text evidence="1 7">Belongs to the cytochrome P450 family.</text>
</comment>
<dbReference type="InterPro" id="IPR001128">
    <property type="entry name" value="Cyt_P450"/>
</dbReference>
<dbReference type="PANTHER" id="PTHR46696">
    <property type="entry name" value="P450, PUTATIVE (EUROFUNG)-RELATED"/>
    <property type="match status" value="1"/>
</dbReference>
<keyword evidence="2 7" id="KW-0349">Heme</keyword>
<dbReference type="RefSeq" id="WP_035508239.1">
    <property type="nucleotide sequence ID" value="NZ_CCDH010000003.1"/>
</dbReference>
<dbReference type="Pfam" id="PF00067">
    <property type="entry name" value="p450"/>
    <property type="match status" value="2"/>
</dbReference>
<accession>A0A024P680</accession>
<evidence type="ECO:0000256" key="6">
    <source>
        <dbReference type="ARBA" id="ARBA00023033"/>
    </source>
</evidence>
<keyword evidence="4 7" id="KW-0560">Oxidoreductase</keyword>
<evidence type="ECO:0000256" key="3">
    <source>
        <dbReference type="ARBA" id="ARBA00022723"/>
    </source>
</evidence>
<evidence type="ECO:0000256" key="2">
    <source>
        <dbReference type="ARBA" id="ARBA00022617"/>
    </source>
</evidence>
<dbReference type="GO" id="GO:0016705">
    <property type="term" value="F:oxidoreductase activity, acting on paired donors, with incorporation or reduction of molecular oxygen"/>
    <property type="evidence" value="ECO:0007669"/>
    <property type="project" value="InterPro"/>
</dbReference>
<organism evidence="8 9">
    <name type="scientific">Halobacillus karajensis</name>
    <dbReference type="NCBI Taxonomy" id="195088"/>
    <lineage>
        <taxon>Bacteria</taxon>
        <taxon>Bacillati</taxon>
        <taxon>Bacillota</taxon>
        <taxon>Bacilli</taxon>
        <taxon>Bacillales</taxon>
        <taxon>Bacillaceae</taxon>
        <taxon>Halobacillus</taxon>
    </lineage>
</organism>
<reference evidence="8 9" key="2">
    <citation type="submission" date="2014-05" db="EMBL/GenBank/DDBJ databases">
        <title>Draft genome sequence of Halobacillus karajensis HK-03.</title>
        <authorList>
            <person name="Khelaifia S."/>
            <person name="Croce O."/>
            <person name="Lagier J.C."/>
            <person name="Raoult D."/>
        </authorList>
    </citation>
    <scope>NUCLEOTIDE SEQUENCE [LARGE SCALE GENOMIC DNA]</scope>
    <source>
        <strain evidence="8 9">HD-03</strain>
    </source>
</reference>
<dbReference type="FunFam" id="1.10.630.10:FF:000018">
    <property type="entry name" value="Cytochrome P450 monooxygenase"/>
    <property type="match status" value="1"/>
</dbReference>
<dbReference type="InterPro" id="IPR002397">
    <property type="entry name" value="Cyt_P450_B"/>
</dbReference>
<dbReference type="EMBL" id="CCDI010000002">
    <property type="protein sequence ID" value="CDQ23857.1"/>
    <property type="molecule type" value="Genomic_DNA"/>
</dbReference>
<dbReference type="CDD" id="cd11029">
    <property type="entry name" value="CYP107-like"/>
    <property type="match status" value="1"/>
</dbReference>
<dbReference type="PRINTS" id="PR00385">
    <property type="entry name" value="P450"/>
</dbReference>
<evidence type="ECO:0000256" key="5">
    <source>
        <dbReference type="ARBA" id="ARBA00023004"/>
    </source>
</evidence>
<dbReference type="GO" id="GO:0004497">
    <property type="term" value="F:monooxygenase activity"/>
    <property type="evidence" value="ECO:0007669"/>
    <property type="project" value="UniProtKB-KW"/>
</dbReference>
<comment type="caution">
    <text evidence="8">The sequence shown here is derived from an EMBL/GenBank/DDBJ whole genome shotgun (WGS) entry which is preliminary data.</text>
</comment>
<dbReference type="Gene3D" id="1.10.630.10">
    <property type="entry name" value="Cytochrome P450"/>
    <property type="match status" value="1"/>
</dbReference>
<sequence length="399" mass="46026">MGNLESLYQSNFKKDAYSFYCNQRKHQPIFPMPYDGNSQSWIITKYDHVKELLKSNSFIKDQSKFLSSTRESDEFNIFQNMMLDVDPPDHTRLRKLVQPYFNPKTIKQLEPRIREISDNLLEEMKQKDTPVDLIDDYAFPLPIIVISELLGVPAEDRDIFRKWSNTIVSASNEMETDFMEDVQAFTTYLTDLFEQRKNHPADDLISHLLKTEEDGEQLTRNELYSMVVLLIIAGHETTVNLIGNTMYALFKHPNQLESLKNDPALIPRAIEEGLRYYSPVDFSTARWAENDLNFHGQIIRRGDLVMASISSANRDEEKFDHPHLFDITRKRNAHVAFGFGIHFCLGAPLARMEGKIALEKLLHAFPKIGLDETSPAPQWRSVFLLRGLDALPVVLNSES</sequence>
<dbReference type="GO" id="GO:0005506">
    <property type="term" value="F:iron ion binding"/>
    <property type="evidence" value="ECO:0007669"/>
    <property type="project" value="InterPro"/>
</dbReference>
<gene>
    <name evidence="8" type="ORF">BN983_02110</name>
</gene>
<keyword evidence="5 7" id="KW-0408">Iron</keyword>
<evidence type="ECO:0000313" key="9">
    <source>
        <dbReference type="Proteomes" id="UP000028868"/>
    </source>
</evidence>
<evidence type="ECO:0000256" key="4">
    <source>
        <dbReference type="ARBA" id="ARBA00023002"/>
    </source>
</evidence>
<name>A0A024P680_9BACI</name>
<keyword evidence="9" id="KW-1185">Reference proteome</keyword>
<dbReference type="PRINTS" id="PR00359">
    <property type="entry name" value="BP450"/>
</dbReference>
<dbReference type="InterPro" id="IPR017972">
    <property type="entry name" value="Cyt_P450_CS"/>
</dbReference>
<reference evidence="9" key="1">
    <citation type="submission" date="2014-03" db="EMBL/GenBank/DDBJ databases">
        <authorList>
            <person name="Urmite Genomes U."/>
        </authorList>
    </citation>
    <scope>NUCLEOTIDE SEQUENCE [LARGE SCALE GENOMIC DNA]</scope>
    <source>
        <strain evidence="9">HD-03</strain>
    </source>
</reference>
<evidence type="ECO:0000256" key="7">
    <source>
        <dbReference type="RuleBase" id="RU000461"/>
    </source>
</evidence>
<protein>
    <submittedName>
        <fullName evidence="8">Cytochrome P450 107B1</fullName>
    </submittedName>
</protein>
<keyword evidence="6 7" id="KW-0503">Monooxygenase</keyword>